<dbReference type="GO" id="GO:0098552">
    <property type="term" value="C:side of membrane"/>
    <property type="evidence" value="ECO:0007669"/>
    <property type="project" value="UniProtKB-KW"/>
</dbReference>
<keyword evidence="20" id="KW-1185">Reference proteome</keyword>
<evidence type="ECO:0000256" key="6">
    <source>
        <dbReference type="ARBA" id="ARBA00022729"/>
    </source>
</evidence>
<keyword evidence="11" id="KW-0325">Glycoprotein</keyword>
<dbReference type="Pfam" id="PF07703">
    <property type="entry name" value="A2M_BRD"/>
    <property type="match status" value="1"/>
</dbReference>
<dbReference type="Pfam" id="PF07677">
    <property type="entry name" value="A2M_recep"/>
    <property type="match status" value="1"/>
</dbReference>
<dbReference type="FunFam" id="1.50.10.20:FF:000001">
    <property type="entry name" value="CD109 isoform 1"/>
    <property type="match status" value="1"/>
</dbReference>
<evidence type="ECO:0000256" key="9">
    <source>
        <dbReference type="ARBA" id="ARBA00023136"/>
    </source>
</evidence>
<evidence type="ECO:0000256" key="1">
    <source>
        <dbReference type="ARBA" id="ARBA00004609"/>
    </source>
</evidence>
<dbReference type="InterPro" id="IPR009048">
    <property type="entry name" value="A-macroglobulin_rcpt-bd"/>
</dbReference>
<dbReference type="CDD" id="cd02897">
    <property type="entry name" value="A2M_2"/>
    <property type="match status" value="1"/>
</dbReference>
<dbReference type="Gene3D" id="2.60.120.1540">
    <property type="match status" value="1"/>
</dbReference>
<dbReference type="SUPFAM" id="SSF49410">
    <property type="entry name" value="Alpha-macroglobulin receptor domain"/>
    <property type="match status" value="1"/>
</dbReference>
<dbReference type="GO" id="GO:0005886">
    <property type="term" value="C:plasma membrane"/>
    <property type="evidence" value="ECO:0007669"/>
    <property type="project" value="UniProtKB-SubCell"/>
</dbReference>
<dbReference type="PROSITE" id="PS00477">
    <property type="entry name" value="ALPHA_2_MACROGLOBULIN"/>
    <property type="match status" value="1"/>
</dbReference>
<dbReference type="Gene3D" id="2.60.40.10">
    <property type="entry name" value="Immunoglobulins"/>
    <property type="match status" value="2"/>
</dbReference>
<dbReference type="InterPro" id="IPR011625">
    <property type="entry name" value="A2M_N_BRD"/>
</dbReference>
<dbReference type="Gene3D" id="2.60.40.1930">
    <property type="match status" value="2"/>
</dbReference>
<dbReference type="FunFam" id="2.60.40.1930:FF:000001">
    <property type="entry name" value="CD109 isoform 3"/>
    <property type="match status" value="1"/>
</dbReference>
<dbReference type="EMBL" id="JAODUO010000305">
    <property type="protein sequence ID" value="KAK2183572.1"/>
    <property type="molecule type" value="Genomic_DNA"/>
</dbReference>
<keyword evidence="8" id="KW-0882">Thioester bond</keyword>
<evidence type="ECO:0000256" key="2">
    <source>
        <dbReference type="ARBA" id="ARBA00010952"/>
    </source>
</evidence>
<comment type="subcellular location">
    <subcellularLocation>
        <location evidence="1">Cell membrane</location>
        <topology evidence="1">Lipid-anchor</topology>
        <topology evidence="1">GPI-anchor</topology>
    </subcellularLocation>
</comment>
<evidence type="ECO:0000259" key="17">
    <source>
        <dbReference type="SMART" id="SM01360"/>
    </source>
</evidence>
<reference evidence="19" key="1">
    <citation type="journal article" date="2023" name="Mol. Biol. Evol.">
        <title>Third-Generation Sequencing Reveals the Adaptive Role of the Epigenome in Three Deep-Sea Polychaetes.</title>
        <authorList>
            <person name="Perez M."/>
            <person name="Aroh O."/>
            <person name="Sun Y."/>
            <person name="Lan Y."/>
            <person name="Juniper S.K."/>
            <person name="Young C.R."/>
            <person name="Angers B."/>
            <person name="Qian P.Y."/>
        </authorList>
    </citation>
    <scope>NUCLEOTIDE SEQUENCE</scope>
    <source>
        <strain evidence="19">R07B-5</strain>
    </source>
</reference>
<keyword evidence="5" id="KW-0646">Protease inhibitor</keyword>
<dbReference type="GO" id="GO:0004867">
    <property type="term" value="F:serine-type endopeptidase inhibitor activity"/>
    <property type="evidence" value="ECO:0007669"/>
    <property type="project" value="UniProtKB-KW"/>
</dbReference>
<keyword evidence="10" id="KW-1015">Disulfide bond</keyword>
<evidence type="ECO:0000256" key="13">
    <source>
        <dbReference type="ARBA" id="ARBA00056820"/>
    </source>
</evidence>
<dbReference type="InterPro" id="IPR050473">
    <property type="entry name" value="A2M/Complement_sys"/>
</dbReference>
<dbReference type="InterPro" id="IPR041813">
    <property type="entry name" value="A2M_TED"/>
</dbReference>
<dbReference type="Gene3D" id="2.60.40.690">
    <property type="entry name" value="Alpha-macroglobulin, receptor-binding domain"/>
    <property type="match status" value="1"/>
</dbReference>
<keyword evidence="6" id="KW-0732">Signal</keyword>
<dbReference type="PANTHER" id="PTHR11412:SF136">
    <property type="entry name" value="CD109 ANTIGEN"/>
    <property type="match status" value="1"/>
</dbReference>
<evidence type="ECO:0000256" key="15">
    <source>
        <dbReference type="ARBA" id="ARBA00069665"/>
    </source>
</evidence>
<evidence type="ECO:0000259" key="18">
    <source>
        <dbReference type="SMART" id="SM01361"/>
    </source>
</evidence>
<organism evidence="19 20">
    <name type="scientific">Ridgeia piscesae</name>
    <name type="common">Tubeworm</name>
    <dbReference type="NCBI Taxonomy" id="27915"/>
    <lineage>
        <taxon>Eukaryota</taxon>
        <taxon>Metazoa</taxon>
        <taxon>Spiralia</taxon>
        <taxon>Lophotrochozoa</taxon>
        <taxon>Annelida</taxon>
        <taxon>Polychaeta</taxon>
        <taxon>Sedentaria</taxon>
        <taxon>Canalipalpata</taxon>
        <taxon>Sabellida</taxon>
        <taxon>Siboglinidae</taxon>
        <taxon>Ridgeia</taxon>
    </lineage>
</organism>
<keyword evidence="4" id="KW-0336">GPI-anchor</keyword>
<dbReference type="InterPro" id="IPR041555">
    <property type="entry name" value="MG3"/>
</dbReference>
<gene>
    <name evidence="19" type="ORF">NP493_304g02000</name>
</gene>
<dbReference type="SMART" id="SM01360">
    <property type="entry name" value="A2M"/>
    <property type="match status" value="1"/>
</dbReference>
<dbReference type="InterPro" id="IPR013783">
    <property type="entry name" value="Ig-like_fold"/>
</dbReference>
<feature type="domain" description="Alpha-macroglobulin receptor-binding" evidence="18">
    <location>
        <begin position="1352"/>
        <end position="1437"/>
    </location>
</feature>
<dbReference type="Pfam" id="PF00207">
    <property type="entry name" value="A2M"/>
    <property type="match status" value="1"/>
</dbReference>
<dbReference type="InterPro" id="IPR008930">
    <property type="entry name" value="Terpenoid_cyclase/PrenylTrfase"/>
</dbReference>
<dbReference type="SMART" id="SM01359">
    <property type="entry name" value="A2M_N_2"/>
    <property type="match status" value="1"/>
</dbReference>
<comment type="caution">
    <text evidence="19">The sequence shown here is derived from an EMBL/GenBank/DDBJ whole genome shotgun (WGS) entry which is preliminary data.</text>
</comment>
<dbReference type="Gene3D" id="6.20.50.160">
    <property type="match status" value="1"/>
</dbReference>
<dbReference type="SUPFAM" id="SSF48239">
    <property type="entry name" value="Terpenoid cyclases/Protein prenyltransferases"/>
    <property type="match status" value="1"/>
</dbReference>
<comment type="function">
    <text evidence="13">Modulates negatively TGFB1 signaling in keratinocytes.</text>
</comment>
<comment type="subunit">
    <text evidence="14">Heterodimer; disulfide-linked. Interacts with TGFB1 and TGFBR1. Forms a heteromeric complex with TGFBR1, TGFBR2 and TGFBR3 in a ligand-independent manner.</text>
</comment>
<dbReference type="PANTHER" id="PTHR11412">
    <property type="entry name" value="MACROGLOBULIN / COMPLEMENT"/>
    <property type="match status" value="1"/>
</dbReference>
<evidence type="ECO:0000256" key="8">
    <source>
        <dbReference type="ARBA" id="ARBA00022966"/>
    </source>
</evidence>
<evidence type="ECO:0000313" key="19">
    <source>
        <dbReference type="EMBL" id="KAK2183572.1"/>
    </source>
</evidence>
<dbReference type="Gene3D" id="2.20.130.20">
    <property type="match status" value="1"/>
</dbReference>
<dbReference type="InterPro" id="IPR047565">
    <property type="entry name" value="Alpha-macroglob_thiol-ester_cl"/>
</dbReference>
<evidence type="ECO:0000256" key="10">
    <source>
        <dbReference type="ARBA" id="ARBA00023157"/>
    </source>
</evidence>
<evidence type="ECO:0000256" key="7">
    <source>
        <dbReference type="ARBA" id="ARBA00022900"/>
    </source>
</evidence>
<dbReference type="Gene3D" id="2.60.40.1940">
    <property type="match status" value="1"/>
</dbReference>
<comment type="similarity">
    <text evidence="2">Belongs to the protease inhibitor I39 (alpha-2-macroglobulin) family.</text>
</comment>
<dbReference type="Pfam" id="PF01835">
    <property type="entry name" value="MG2"/>
    <property type="match status" value="1"/>
</dbReference>
<evidence type="ECO:0000256" key="4">
    <source>
        <dbReference type="ARBA" id="ARBA00022622"/>
    </source>
</evidence>
<dbReference type="InterPro" id="IPR019742">
    <property type="entry name" value="MacrogloblnA2_CS"/>
</dbReference>
<keyword evidence="7" id="KW-0722">Serine protease inhibitor</keyword>
<evidence type="ECO:0000313" key="20">
    <source>
        <dbReference type="Proteomes" id="UP001209878"/>
    </source>
</evidence>
<evidence type="ECO:0000259" key="16">
    <source>
        <dbReference type="SMART" id="SM01359"/>
    </source>
</evidence>
<protein>
    <recommendedName>
        <fullName evidence="15">CD109 antigen</fullName>
    </recommendedName>
</protein>
<dbReference type="InterPro" id="IPR001599">
    <property type="entry name" value="Macroglobln_a2"/>
</dbReference>
<dbReference type="SMART" id="SM01419">
    <property type="entry name" value="Thiol-ester_cl"/>
    <property type="match status" value="1"/>
</dbReference>
<dbReference type="Pfam" id="PF17791">
    <property type="entry name" value="MG3"/>
    <property type="match status" value="1"/>
</dbReference>
<evidence type="ECO:0000256" key="5">
    <source>
        <dbReference type="ARBA" id="ARBA00022690"/>
    </source>
</evidence>
<sequence length="1496" mass="163936">MYPKSMRVGQTFSVTIQVFDLVKNLAVTASLQKPGSRGQSVVTDEILFKKGTNSGSVELKVPEDGDATSYTVRLTGESQEDDGHPIEKGLRFDNEKFITLHGKGVSVFIQTDKALYKPSQTVHFRAMAVYPDLKPYLGKLDIELTDADGNKIKQYKGITNPGHNGVITKQLQLSDQPVLGDWKINVNALGILQTKTFTVAEYVLPKFKVTIDAPSFFYYIDDLLTINVGARYTYGKKVKGVAEIIVQLSYPSYELNGRTLPQHKITVQEFDGSTTLKLTKEALLDLVLPPRSWSTTYDPINMFKYKTILVSANVTEAVSDITQSDKTEISVARQRYQLKFLSATSSSFKPGLTYTGFVKLSRMDGSAPLPSDLIKRNGETRMVEIVFTGKVGWSYRKEKLTESFPIQPSGLIRFTITIPDNFTSIDMRATFRYVAATKYGVKKFNSKSDVGIQVALVGLENGGAVKPNTVTQFLVKSTEEINTFSLVFLSKGMLILSKYIHLEKASRENTVDVTFNSSIAQKLSPSARVVVWYLTENNEVITDSLDFNVEGVFSNEVTLSFDKNKTRPGKSLNLKVTADPASYVGLLAVDQSVLLLKGGNDITQKDVIDELKTYDSKGSGQPQPDPMPQFMRCLFCGWPVFSGGTDSTEIFDSAGVYVITNAVVYRYVPNPPEFTTPPMTTTMMMTMPTMTRGTVPGTTTRGTAAPVMPERNDPVKPLAKAAITRSHFPETWLWSDAITGDDGETTLEVKAPDTITSWVATAFAMHRDSGLGLSATSSKLTVFQPFFVSLNLPYSVIRGEEFGLQAMVFNYLPEAVEVKVTLSKSDSFKVRSADDLTNAVSKEVTVWIRVPANEAMPAWFWIVPGQLGNIAIKVKAQSHLAADAVERKLLVDPEGTPQEYSKAILIDFSRENDSLTETVNITLPPDLVEGSEYIRVTAIGDLMGTSIQGLGSLLRMPYGCGEQNMINFAPAIFIMDYLTATDQVTPKVKAKALKVMESGYLRELTYQHKDGSFSAFGDRDTSGSMWLSAFVAKSFHQARSYIFIDSTLVEKTLNWIISRQNKDGSFTEPTGGRVIHKNMQGGSSKGLPLTAYVLVALVENKDTPTRKNRLDNAIASAMAHLESEMDDIAPYALAIVTYALTVSKSSRAAEALEKLNHIAIKAGGMTHWQTGTESEPDPSVPVWRRPYHRAGASNIEMTAYGLLVYTAEHNTANGLPILKWLASQRNPNGGFSSTQDTVLALQAMAELSVMTFSADSLSLDISLQAGGVNYKYDTITKATAGILQSKQLPGNTDQVVVMATGKGIGIVQVAVSYNVDNADNQPGVLVDIDTKDEGNGVTKIKACGRYTKEGESGMTVLEVGLVSGNQADTSGLINQVETLKRVETKDRKVILYFDKFTETKTCVEFNSQQDMPVANPKKSRVEGYLYYKPDVKDTKYYLPAALQKADMCSVCRACCIDTKAGNTGPTGKPGVSGAPCVMSYVVTICLSAIVCHLLVF</sequence>
<evidence type="ECO:0000256" key="11">
    <source>
        <dbReference type="ARBA" id="ARBA00023180"/>
    </source>
</evidence>
<evidence type="ECO:0000256" key="12">
    <source>
        <dbReference type="ARBA" id="ARBA00023288"/>
    </source>
</evidence>
<name>A0AAD9L6F8_RIDPI</name>
<proteinExistence type="inferred from homology"/>
<dbReference type="InterPro" id="IPR014756">
    <property type="entry name" value="Ig_E-set"/>
</dbReference>
<keyword evidence="3" id="KW-1003">Cell membrane</keyword>
<dbReference type="Pfam" id="PF07678">
    <property type="entry name" value="TED_complement"/>
    <property type="match status" value="1"/>
</dbReference>
<dbReference type="FunFam" id="2.60.40.10:FF:000155">
    <property type="entry name" value="complement C3 isoform X1"/>
    <property type="match status" value="1"/>
</dbReference>
<dbReference type="Proteomes" id="UP001209878">
    <property type="component" value="Unassembled WGS sequence"/>
</dbReference>
<dbReference type="GO" id="GO:0005615">
    <property type="term" value="C:extracellular space"/>
    <property type="evidence" value="ECO:0007669"/>
    <property type="project" value="InterPro"/>
</dbReference>
<evidence type="ECO:0000256" key="14">
    <source>
        <dbReference type="ARBA" id="ARBA00063008"/>
    </source>
</evidence>
<keyword evidence="9" id="KW-0472">Membrane</keyword>
<dbReference type="InterPro" id="IPR002890">
    <property type="entry name" value="MG2"/>
</dbReference>
<accession>A0AAD9L6F8</accession>
<evidence type="ECO:0000256" key="3">
    <source>
        <dbReference type="ARBA" id="ARBA00022475"/>
    </source>
</evidence>
<dbReference type="InterPro" id="IPR036595">
    <property type="entry name" value="A-macroglobulin_rcpt-bd_sf"/>
</dbReference>
<dbReference type="SMART" id="SM01361">
    <property type="entry name" value="A2M_recep"/>
    <property type="match status" value="1"/>
</dbReference>
<keyword evidence="12" id="KW-0449">Lipoprotein</keyword>
<feature type="domain" description="Alpha-2-macroglobulin" evidence="17">
    <location>
        <begin position="731"/>
        <end position="822"/>
    </location>
</feature>
<feature type="domain" description="Alpha-2-macroglobulin bait region" evidence="16">
    <location>
        <begin position="455"/>
        <end position="596"/>
    </location>
</feature>
<dbReference type="InterPro" id="IPR011626">
    <property type="entry name" value="Alpha-macroglobulin_TED"/>
</dbReference>
<dbReference type="Gene3D" id="1.50.10.20">
    <property type="match status" value="1"/>
</dbReference>
<dbReference type="SUPFAM" id="SSF81296">
    <property type="entry name" value="E set domains"/>
    <property type="match status" value="1"/>
</dbReference>